<dbReference type="AlphaFoldDB" id="A0A5J4ZC81"/>
<keyword evidence="2" id="KW-0611">Plant defense</keyword>
<keyword evidence="3" id="KW-0547">Nucleotide-binding</keyword>
<evidence type="ECO:0000313" key="5">
    <source>
        <dbReference type="Proteomes" id="UP000325577"/>
    </source>
</evidence>
<dbReference type="GO" id="GO:0006952">
    <property type="term" value="P:defense response"/>
    <property type="evidence" value="ECO:0007669"/>
    <property type="project" value="UniProtKB-KW"/>
</dbReference>
<evidence type="ECO:0000256" key="3">
    <source>
        <dbReference type="ARBA" id="ARBA00022840"/>
    </source>
</evidence>
<dbReference type="PANTHER" id="PTHR15140">
    <property type="entry name" value="TUBULIN-SPECIFIC CHAPERONE E"/>
    <property type="match status" value="1"/>
</dbReference>
<proteinExistence type="predicted"/>
<dbReference type="PANTHER" id="PTHR15140:SF37">
    <property type="entry name" value="UBIQUITIN-LIKE DOMAIN-CONTAINING PROTEIN"/>
    <property type="match status" value="1"/>
</dbReference>
<evidence type="ECO:0000256" key="2">
    <source>
        <dbReference type="ARBA" id="ARBA00022821"/>
    </source>
</evidence>
<keyword evidence="5" id="KW-1185">Reference proteome</keyword>
<sequence length="346" mass="39662">MADIALVLVLNNLRQLINCKPFCDQISSSERDQIESVDAGLEFLISFLKDPQKKRHDLVEVKDLVTQIINLAHDAEDIFECWVASHIAQEERHVIYQVISYLFPHRNFSDVTEEIKSIKKKVTEIYGKKLYGIVPQIGISSHIGDSSRGIPLSVEEEIVVGFDHEAEMIKERLWSNKAARSYLNYWNGWIGSSYHCSFNLQGVKFPSNLKRLILSRTFLEWNEMSILGMLPNLEALKLEFQACIGPCWKTSDGKFLRFSYMNIEQWNPSNSHFPRLQHLMLHGCWELKETPSEFGDISTLQKIDVSWCSQSAPNSASLIREEQKSMGNDWLQVSIYPPDSGLTTCS</sequence>
<gene>
    <name evidence="4" type="ORF">F0562_018030</name>
</gene>
<dbReference type="Gene3D" id="1.20.5.4130">
    <property type="match status" value="1"/>
</dbReference>
<evidence type="ECO:0000313" key="4">
    <source>
        <dbReference type="EMBL" id="KAA8514851.1"/>
    </source>
</evidence>
<organism evidence="4 5">
    <name type="scientific">Nyssa sinensis</name>
    <dbReference type="NCBI Taxonomy" id="561372"/>
    <lineage>
        <taxon>Eukaryota</taxon>
        <taxon>Viridiplantae</taxon>
        <taxon>Streptophyta</taxon>
        <taxon>Embryophyta</taxon>
        <taxon>Tracheophyta</taxon>
        <taxon>Spermatophyta</taxon>
        <taxon>Magnoliopsida</taxon>
        <taxon>eudicotyledons</taxon>
        <taxon>Gunneridae</taxon>
        <taxon>Pentapetalae</taxon>
        <taxon>asterids</taxon>
        <taxon>Cornales</taxon>
        <taxon>Nyssaceae</taxon>
        <taxon>Nyssa</taxon>
    </lineage>
</organism>
<dbReference type="Gene3D" id="3.80.10.10">
    <property type="entry name" value="Ribonuclease Inhibitor"/>
    <property type="match status" value="1"/>
</dbReference>
<protein>
    <recommendedName>
        <fullName evidence="6">Rx N-terminal domain-containing protein</fullName>
    </recommendedName>
</protein>
<dbReference type="OrthoDB" id="1478287at2759"/>
<keyword evidence="3" id="KW-0067">ATP-binding</keyword>
<dbReference type="SUPFAM" id="SSF52047">
    <property type="entry name" value="RNI-like"/>
    <property type="match status" value="1"/>
</dbReference>
<accession>A0A5J4ZC81</accession>
<dbReference type="Proteomes" id="UP000325577">
    <property type="component" value="Linkage Group LG9"/>
</dbReference>
<reference evidence="4 5" key="1">
    <citation type="submission" date="2019-09" db="EMBL/GenBank/DDBJ databases">
        <title>A chromosome-level genome assembly of the Chinese tupelo Nyssa sinensis.</title>
        <authorList>
            <person name="Yang X."/>
            <person name="Kang M."/>
            <person name="Yang Y."/>
            <person name="Xiong H."/>
            <person name="Wang M."/>
            <person name="Zhang Z."/>
            <person name="Wang Z."/>
            <person name="Wu H."/>
            <person name="Ma T."/>
            <person name="Liu J."/>
            <person name="Xi Z."/>
        </authorList>
    </citation>
    <scope>NUCLEOTIDE SEQUENCE [LARGE SCALE GENOMIC DNA]</scope>
    <source>
        <strain evidence="4">J267</strain>
        <tissue evidence="4">Leaf</tissue>
    </source>
</reference>
<dbReference type="EMBL" id="CM018052">
    <property type="protein sequence ID" value="KAA8514851.1"/>
    <property type="molecule type" value="Genomic_DNA"/>
</dbReference>
<evidence type="ECO:0008006" key="6">
    <source>
        <dbReference type="Google" id="ProtNLM"/>
    </source>
</evidence>
<keyword evidence="1" id="KW-0677">Repeat</keyword>
<name>A0A5J4ZC81_9ASTE</name>
<dbReference type="InterPro" id="IPR038005">
    <property type="entry name" value="RX-like_CC"/>
</dbReference>
<evidence type="ECO:0000256" key="1">
    <source>
        <dbReference type="ARBA" id="ARBA00022737"/>
    </source>
</evidence>
<dbReference type="InterPro" id="IPR032675">
    <property type="entry name" value="LRR_dom_sf"/>
</dbReference>
<dbReference type="GO" id="GO:0005524">
    <property type="term" value="F:ATP binding"/>
    <property type="evidence" value="ECO:0007669"/>
    <property type="project" value="UniProtKB-KW"/>
</dbReference>
<dbReference type="CDD" id="cd14798">
    <property type="entry name" value="RX-CC_like"/>
    <property type="match status" value="1"/>
</dbReference>